<dbReference type="AlphaFoldDB" id="I0GWH1"/>
<gene>
    <name evidence="2" type="ordered locus">SELR_pSRC300350</name>
</gene>
<dbReference type="Proteomes" id="UP000007887">
    <property type="component" value="Plasmid pSRC3"/>
</dbReference>
<evidence type="ECO:0000313" key="2">
    <source>
        <dbReference type="EMBL" id="BAL85108.1"/>
    </source>
</evidence>
<dbReference type="PATRIC" id="fig|927704.6.peg.3348"/>
<evidence type="ECO:0000313" key="3">
    <source>
        <dbReference type="Proteomes" id="UP000007887"/>
    </source>
</evidence>
<dbReference type="InterPro" id="IPR006944">
    <property type="entry name" value="Phage/GTA_portal"/>
</dbReference>
<proteinExistence type="predicted"/>
<feature type="compositionally biased region" description="Polar residues" evidence="1">
    <location>
        <begin position="420"/>
        <end position="429"/>
    </location>
</feature>
<accession>I0GWH1</accession>
<keyword evidence="2" id="KW-0614">Plasmid</keyword>
<name>I0GWH1_SELRL</name>
<evidence type="ECO:0000256" key="1">
    <source>
        <dbReference type="SAM" id="MobiDB-lite"/>
    </source>
</evidence>
<dbReference type="EMBL" id="AP012300">
    <property type="protein sequence ID" value="BAL85108.1"/>
    <property type="molecule type" value="Genomic_DNA"/>
</dbReference>
<organism evidence="2 3">
    <name type="scientific">Selenomonas ruminantium subsp. lactilytica (strain NBRC 103574 / TAM6421)</name>
    <dbReference type="NCBI Taxonomy" id="927704"/>
    <lineage>
        <taxon>Bacteria</taxon>
        <taxon>Bacillati</taxon>
        <taxon>Bacillota</taxon>
        <taxon>Negativicutes</taxon>
        <taxon>Selenomonadales</taxon>
        <taxon>Selenomonadaceae</taxon>
        <taxon>Selenomonas</taxon>
    </lineage>
</organism>
<dbReference type="Pfam" id="PF04860">
    <property type="entry name" value="Phage_portal"/>
    <property type="match status" value="1"/>
</dbReference>
<reference evidence="2 3" key="1">
    <citation type="submission" date="2011-10" db="EMBL/GenBank/DDBJ databases">
        <title>Whole genome sequence of Selenomonas ruminantium subsp. lactilytica TAM6421.</title>
        <authorList>
            <person name="Oguchi A."/>
            <person name="Ankai A."/>
            <person name="Kaneko J."/>
            <person name="Yamada-Narita S."/>
            <person name="Fukui S."/>
            <person name="Takahashi M."/>
            <person name="Onodera T."/>
            <person name="Kojima S."/>
            <person name="Fushimi T."/>
            <person name="Abe N."/>
            <person name="Kamio Y."/>
            <person name="Yamazaki S."/>
            <person name="Fujita N."/>
        </authorList>
    </citation>
    <scope>NUCLEOTIDE SEQUENCE [LARGE SCALE GENOMIC DNA]</scope>
    <source>
        <strain evidence="3">NBRC 103574 / TAM6421</strain>
        <plasmid evidence="2 3">pSRC3</plasmid>
    </source>
</reference>
<geneLocation type="plasmid" evidence="2 3">
    <name>pSRC3</name>
</geneLocation>
<sequence>MFDNVKKFLASKGPLARLLPNQMYMSWMPRDNKRKSVLPKNPTVRQLRNFSRDPIVRKAITIVQDSLARQPYTIDVIGGRGKKIREIAAVQNCIEHPNLVDSRSSFTKRLLDDAMVLDAMCAEVAKARSTKHPVYLYPVDGSTIQMVVPYDYTDDNAVRYMQQQEDGMKYFTAKDIAYMQRSYFTYQPYGLSPIMMAYQYVRFYLDSIEQANEKATNATAEFLISLGEGINSEQREKFIEYMKNDIEGTGRIPVVAGSKSVETKQIKAINSDGLYLQWLEKLTQIVGVAFGIPPEKLGLVIANDRSTGEDQENAMTQELIKPYAAMMEDLYNNYVIANMGLGGVLKFRYIFEDSEMQKSVKSKRVVDEYYKGVLTENEVRRIMGYEESTSDYANMTYPEKTANINVDLGIAGGFNGNGNIKDTTNTEGGDSNEKDKD</sequence>
<dbReference type="KEGG" id="sri:SELR_pSRC300350"/>
<dbReference type="HOGENOM" id="CLU_051177_0_0_9"/>
<feature type="region of interest" description="Disordered" evidence="1">
    <location>
        <begin position="417"/>
        <end position="437"/>
    </location>
</feature>
<protein>
    <submittedName>
        <fullName evidence="2">Putative phage portal protein</fullName>
    </submittedName>
</protein>